<evidence type="ECO:0000313" key="2">
    <source>
        <dbReference type="Proteomes" id="UP000694308"/>
    </source>
</evidence>
<sequence>MSEFLKLEDFIEHSEASYEEAIVQFLQDNGITIEDFEYVGKCDSECLECDAERFSVWRRDIGFIEEENIFTLDLDVADEIMDFAIYWCNKCGKWTTYIE</sequence>
<comment type="caution">
    <text evidence="1">The sequence shown here is derived from an EMBL/GenBank/DDBJ whole genome shotgun (WGS) entry which is preliminary data.</text>
</comment>
<accession>A0A949TNV1</accession>
<proteinExistence type="predicted"/>
<dbReference type="AlphaFoldDB" id="A0A949TNV1"/>
<reference evidence="1" key="1">
    <citation type="submission" date="2020-12" db="EMBL/GenBank/DDBJ databases">
        <title>Clostridium thailandense sp. nov., a novel acetogenic bacterium isolated from peat land soil in Thailand.</title>
        <authorList>
            <person name="Chaikitkaew S."/>
            <person name="Birkeland N.K."/>
        </authorList>
    </citation>
    <scope>NUCLEOTIDE SEQUENCE</scope>
    <source>
        <strain evidence="1">PL3</strain>
    </source>
</reference>
<keyword evidence="2" id="KW-1185">Reference proteome</keyword>
<dbReference type="RefSeq" id="WP_218320939.1">
    <property type="nucleotide sequence ID" value="NZ_JAEEGC010000056.1"/>
</dbReference>
<gene>
    <name evidence="1" type="ORF">I6U48_13260</name>
</gene>
<dbReference type="Proteomes" id="UP000694308">
    <property type="component" value="Unassembled WGS sequence"/>
</dbReference>
<name>A0A949TNV1_9CLOT</name>
<organism evidence="1 2">
    <name type="scientific">Clostridium thailandense</name>
    <dbReference type="NCBI Taxonomy" id="2794346"/>
    <lineage>
        <taxon>Bacteria</taxon>
        <taxon>Bacillati</taxon>
        <taxon>Bacillota</taxon>
        <taxon>Clostridia</taxon>
        <taxon>Eubacteriales</taxon>
        <taxon>Clostridiaceae</taxon>
        <taxon>Clostridium</taxon>
    </lineage>
</organism>
<evidence type="ECO:0000313" key="1">
    <source>
        <dbReference type="EMBL" id="MBV7273872.1"/>
    </source>
</evidence>
<dbReference type="EMBL" id="JAEEGC010000056">
    <property type="protein sequence ID" value="MBV7273872.1"/>
    <property type="molecule type" value="Genomic_DNA"/>
</dbReference>
<protein>
    <submittedName>
        <fullName evidence="1">Uncharacterized protein</fullName>
    </submittedName>
</protein>